<sequence length="137" mass="14502">MPIVLTKPTLDVGIVTTDPAPMVEFYGELLGLPRLDDIRMPGFTIIRFELGDVVLKVLEYDEKPGTPAATGGIGAGTGIRYITVSVEKIADALAACRASTTASVLEEPVEVRPGAWIAFGTDPDGNVIEFVQRGGTL</sequence>
<dbReference type="RefSeq" id="WP_219850811.1">
    <property type="nucleotide sequence ID" value="NZ_CP059491.1"/>
</dbReference>
<dbReference type="AlphaFoldDB" id="A0A7D7R1E6"/>
<reference evidence="3" key="1">
    <citation type="submission" date="2020-07" db="EMBL/GenBank/DDBJ databases">
        <title>novel species isolated from the respiratory tract of Marmot.</title>
        <authorList>
            <person name="Zhang G."/>
        </authorList>
    </citation>
    <scope>NUCLEOTIDE SEQUENCE [LARGE SCALE GENOMIC DNA]</scope>
    <source>
        <strain evidence="3">686</strain>
    </source>
</reference>
<feature type="domain" description="VOC" evidence="1">
    <location>
        <begin position="8"/>
        <end position="133"/>
    </location>
</feature>
<dbReference type="EMBL" id="CP059491">
    <property type="protein sequence ID" value="QMT02631.1"/>
    <property type="molecule type" value="Genomic_DNA"/>
</dbReference>
<name>A0A7D7R1E6_9ACTN</name>
<proteinExistence type="predicted"/>
<dbReference type="InterPro" id="IPR029068">
    <property type="entry name" value="Glyas_Bleomycin-R_OHBP_Dase"/>
</dbReference>
<accession>A0A7D7R1E6</accession>
<dbReference type="PROSITE" id="PS51819">
    <property type="entry name" value="VOC"/>
    <property type="match status" value="1"/>
</dbReference>
<evidence type="ECO:0000313" key="3">
    <source>
        <dbReference type="Proteomes" id="UP000515663"/>
    </source>
</evidence>
<dbReference type="Gene3D" id="3.10.180.10">
    <property type="entry name" value="2,3-Dihydroxybiphenyl 1,2-Dioxygenase, domain 1"/>
    <property type="match status" value="1"/>
</dbReference>
<gene>
    <name evidence="2" type="ORF">H1R19_05665</name>
</gene>
<protein>
    <submittedName>
        <fullName evidence="2">VOC family protein</fullName>
    </submittedName>
</protein>
<organism evidence="2 3">
    <name type="scientific">Gordonia jinghuaiqii</name>
    <dbReference type="NCBI Taxonomy" id="2758710"/>
    <lineage>
        <taxon>Bacteria</taxon>
        <taxon>Bacillati</taxon>
        <taxon>Actinomycetota</taxon>
        <taxon>Actinomycetes</taxon>
        <taxon>Mycobacteriales</taxon>
        <taxon>Gordoniaceae</taxon>
        <taxon>Gordonia</taxon>
    </lineage>
</organism>
<dbReference type="InterPro" id="IPR004360">
    <property type="entry name" value="Glyas_Fos-R_dOase_dom"/>
</dbReference>
<keyword evidence="3" id="KW-1185">Reference proteome</keyword>
<dbReference type="InterPro" id="IPR037523">
    <property type="entry name" value="VOC_core"/>
</dbReference>
<dbReference type="SUPFAM" id="SSF54593">
    <property type="entry name" value="Glyoxalase/Bleomycin resistance protein/Dihydroxybiphenyl dioxygenase"/>
    <property type="match status" value="1"/>
</dbReference>
<dbReference type="KEGG" id="gji:H1R19_05665"/>
<dbReference type="CDD" id="cd06587">
    <property type="entry name" value="VOC"/>
    <property type="match status" value="1"/>
</dbReference>
<evidence type="ECO:0000259" key="1">
    <source>
        <dbReference type="PROSITE" id="PS51819"/>
    </source>
</evidence>
<dbReference type="Proteomes" id="UP000515663">
    <property type="component" value="Chromosome"/>
</dbReference>
<evidence type="ECO:0000313" key="2">
    <source>
        <dbReference type="EMBL" id="QMT02631.1"/>
    </source>
</evidence>
<dbReference type="Pfam" id="PF00903">
    <property type="entry name" value="Glyoxalase"/>
    <property type="match status" value="1"/>
</dbReference>